<comment type="caution">
    <text evidence="1">The sequence shown here is derived from an EMBL/GenBank/DDBJ whole genome shotgun (WGS) entry which is preliminary data.</text>
</comment>
<evidence type="ECO:0000313" key="2">
    <source>
        <dbReference type="Proteomes" id="UP000699975"/>
    </source>
</evidence>
<protein>
    <submittedName>
        <fullName evidence="1">Uncharacterized protein</fullName>
    </submittedName>
</protein>
<proteinExistence type="predicted"/>
<dbReference type="Proteomes" id="UP000699975">
    <property type="component" value="Unassembled WGS sequence"/>
</dbReference>
<evidence type="ECO:0000313" key="1">
    <source>
        <dbReference type="EMBL" id="MBV7265277.1"/>
    </source>
</evidence>
<organism evidence="1 2">
    <name type="scientific">Erythrobacter ani</name>
    <dbReference type="NCBI Taxonomy" id="2827235"/>
    <lineage>
        <taxon>Bacteria</taxon>
        <taxon>Pseudomonadati</taxon>
        <taxon>Pseudomonadota</taxon>
        <taxon>Alphaproteobacteria</taxon>
        <taxon>Sphingomonadales</taxon>
        <taxon>Erythrobacteraceae</taxon>
        <taxon>Erythrobacter/Porphyrobacter group</taxon>
        <taxon>Erythrobacter</taxon>
    </lineage>
</organism>
<accession>A0ABS6SL79</accession>
<dbReference type="RefSeq" id="WP_218315757.1">
    <property type="nucleotide sequence ID" value="NZ_JAGSPB010000001.1"/>
</dbReference>
<gene>
    <name evidence="1" type="ORF">KCG45_03740</name>
</gene>
<name>A0ABS6SL79_9SPHN</name>
<keyword evidence="2" id="KW-1185">Reference proteome</keyword>
<reference evidence="1 2" key="1">
    <citation type="submission" date="2021-04" db="EMBL/GenBank/DDBJ databases">
        <authorList>
            <person name="Pira H."/>
            <person name="Risdian C."/>
            <person name="Wink J."/>
        </authorList>
    </citation>
    <scope>NUCLEOTIDE SEQUENCE [LARGE SCALE GENOMIC DNA]</scope>
    <source>
        <strain evidence="1 2">WH131</strain>
    </source>
</reference>
<sequence>MAQEFLRKTHKLLTVFPSSPSLAAWNRDTPKDVQHNAAYCIIDLNDLWGDFCRELIIDNASGHATDLSGVRVHPTNRFGRRDILNAVSNNLGHEPKWHSAKAAVKAEKKCDSNKSAQIQLALFATSSPAPFINTVRNYFCHRRSNCRERLGAHSAYDSRMNYDAYRIGNFLRADGRRNIEFWIDELRLIATACAA</sequence>
<dbReference type="EMBL" id="JAGSPB010000001">
    <property type="protein sequence ID" value="MBV7265277.1"/>
    <property type="molecule type" value="Genomic_DNA"/>
</dbReference>